<proteinExistence type="predicted"/>
<organism evidence="1 2">
    <name type="scientific">Brachionus plicatilis</name>
    <name type="common">Marine rotifer</name>
    <name type="synonym">Brachionus muelleri</name>
    <dbReference type="NCBI Taxonomy" id="10195"/>
    <lineage>
        <taxon>Eukaryota</taxon>
        <taxon>Metazoa</taxon>
        <taxon>Spiralia</taxon>
        <taxon>Gnathifera</taxon>
        <taxon>Rotifera</taxon>
        <taxon>Eurotatoria</taxon>
        <taxon>Monogononta</taxon>
        <taxon>Pseudotrocha</taxon>
        <taxon>Ploima</taxon>
        <taxon>Brachionidae</taxon>
        <taxon>Brachionus</taxon>
    </lineage>
</organism>
<dbReference type="AlphaFoldDB" id="A0A3M7SN07"/>
<sequence>MLPIIPITQMHTPTMARILVSLVTPIWLISSSAMSYESLNASVKKNVSFDSLSIVCQLFYIRCFTIYL</sequence>
<keyword evidence="2" id="KW-1185">Reference proteome</keyword>
<comment type="caution">
    <text evidence="1">The sequence shown here is derived from an EMBL/GenBank/DDBJ whole genome shotgun (WGS) entry which is preliminary data.</text>
</comment>
<gene>
    <name evidence="1" type="ORF">BpHYR1_042955</name>
</gene>
<protein>
    <submittedName>
        <fullName evidence="1">Uncharacterized protein</fullName>
    </submittedName>
</protein>
<accession>A0A3M7SN07</accession>
<dbReference type="EMBL" id="REGN01001105">
    <property type="protein sequence ID" value="RNA37020.1"/>
    <property type="molecule type" value="Genomic_DNA"/>
</dbReference>
<evidence type="ECO:0000313" key="1">
    <source>
        <dbReference type="EMBL" id="RNA37020.1"/>
    </source>
</evidence>
<dbReference type="Proteomes" id="UP000276133">
    <property type="component" value="Unassembled WGS sequence"/>
</dbReference>
<name>A0A3M7SN07_BRAPC</name>
<reference evidence="1 2" key="1">
    <citation type="journal article" date="2018" name="Sci. Rep.">
        <title>Genomic signatures of local adaptation to the degree of environmental predictability in rotifers.</title>
        <authorList>
            <person name="Franch-Gras L."/>
            <person name="Hahn C."/>
            <person name="Garcia-Roger E.M."/>
            <person name="Carmona M.J."/>
            <person name="Serra M."/>
            <person name="Gomez A."/>
        </authorList>
    </citation>
    <scope>NUCLEOTIDE SEQUENCE [LARGE SCALE GENOMIC DNA]</scope>
    <source>
        <strain evidence="1">HYR1</strain>
    </source>
</reference>
<evidence type="ECO:0000313" key="2">
    <source>
        <dbReference type="Proteomes" id="UP000276133"/>
    </source>
</evidence>